<reference evidence="1 2" key="1">
    <citation type="submission" date="2019-04" db="EMBL/GenBank/DDBJ databases">
        <title>Genome of a novel bacterium Candidatus Jettenia ecosi reconstructed from metagenome of an anammox bioreactor.</title>
        <authorList>
            <person name="Mardanov A.V."/>
            <person name="Beletsky A.V."/>
            <person name="Ravin N.V."/>
            <person name="Botchkova E.A."/>
            <person name="Litti Y.V."/>
            <person name="Nozhevnikova A.N."/>
        </authorList>
    </citation>
    <scope>NUCLEOTIDE SEQUENCE [LARGE SCALE GENOMIC DNA]</scope>
    <source>
        <strain evidence="1">J2</strain>
    </source>
</reference>
<evidence type="ECO:0000313" key="1">
    <source>
        <dbReference type="EMBL" id="TLD41101.1"/>
    </source>
</evidence>
<name>A0A533QEI8_9BACT</name>
<gene>
    <name evidence="1" type="ORF">JETT_2622</name>
</gene>
<dbReference type="Proteomes" id="UP000319783">
    <property type="component" value="Unassembled WGS sequence"/>
</dbReference>
<evidence type="ECO:0000313" key="2">
    <source>
        <dbReference type="Proteomes" id="UP000319783"/>
    </source>
</evidence>
<proteinExistence type="predicted"/>
<comment type="caution">
    <text evidence="1">The sequence shown here is derived from an EMBL/GenBank/DDBJ whole genome shotgun (WGS) entry which is preliminary data.</text>
</comment>
<organism evidence="1 2">
    <name type="scientific">Candidatus Jettenia ecosi</name>
    <dbReference type="NCBI Taxonomy" id="2494326"/>
    <lineage>
        <taxon>Bacteria</taxon>
        <taxon>Pseudomonadati</taxon>
        <taxon>Planctomycetota</taxon>
        <taxon>Candidatus Brocadiia</taxon>
        <taxon>Candidatus Brocadiales</taxon>
        <taxon>Candidatus Brocadiaceae</taxon>
        <taxon>Candidatus Jettenia</taxon>
    </lineage>
</organism>
<dbReference type="EMBL" id="SULG01000062">
    <property type="protein sequence ID" value="TLD41101.1"/>
    <property type="molecule type" value="Genomic_DNA"/>
</dbReference>
<protein>
    <submittedName>
        <fullName evidence="1">Uncharacterized protein</fullName>
    </submittedName>
</protein>
<sequence>MVKIDQHTGKHLLYKTIPGQPVKGYPATSNLLVLQTKKAIAV</sequence>
<dbReference type="AlphaFoldDB" id="A0A533QEI8"/>
<accession>A0A533QEI8</accession>